<dbReference type="Proteomes" id="UP000077266">
    <property type="component" value="Unassembled WGS sequence"/>
</dbReference>
<dbReference type="InterPro" id="IPR000868">
    <property type="entry name" value="Isochorismatase-like_dom"/>
</dbReference>
<dbReference type="CDD" id="cd00431">
    <property type="entry name" value="cysteine_hydrolases"/>
    <property type="match status" value="1"/>
</dbReference>
<dbReference type="InterPro" id="IPR050272">
    <property type="entry name" value="Isochorismatase-like_hydrls"/>
</dbReference>
<evidence type="ECO:0000313" key="4">
    <source>
        <dbReference type="EMBL" id="KZV95638.1"/>
    </source>
</evidence>
<dbReference type="EMBL" id="KV425954">
    <property type="protein sequence ID" value="KZV95638.1"/>
    <property type="molecule type" value="Genomic_DNA"/>
</dbReference>
<dbReference type="Gene3D" id="3.40.50.850">
    <property type="entry name" value="Isochorismatase-like"/>
    <property type="match status" value="1"/>
</dbReference>
<dbReference type="PANTHER" id="PTHR43540:SF9">
    <property type="entry name" value="FAMILY HYDROLASE, PUTATIVE (AFU_ORTHOLOGUE AFUA_2G08700)-RELATED"/>
    <property type="match status" value="1"/>
</dbReference>
<evidence type="ECO:0000256" key="2">
    <source>
        <dbReference type="ARBA" id="ARBA00022801"/>
    </source>
</evidence>
<organism evidence="4 5">
    <name type="scientific">Exidia glandulosa HHB12029</name>
    <dbReference type="NCBI Taxonomy" id="1314781"/>
    <lineage>
        <taxon>Eukaryota</taxon>
        <taxon>Fungi</taxon>
        <taxon>Dikarya</taxon>
        <taxon>Basidiomycota</taxon>
        <taxon>Agaricomycotina</taxon>
        <taxon>Agaricomycetes</taxon>
        <taxon>Auriculariales</taxon>
        <taxon>Exidiaceae</taxon>
        <taxon>Exidia</taxon>
    </lineage>
</organism>
<gene>
    <name evidence="4" type="ORF">EXIGLDRAFT_707009</name>
</gene>
<keyword evidence="2 4" id="KW-0378">Hydrolase</keyword>
<proteinExistence type="inferred from homology"/>
<dbReference type="InterPro" id="IPR036380">
    <property type="entry name" value="Isochorismatase-like_sf"/>
</dbReference>
<dbReference type="OrthoDB" id="167809at2759"/>
<feature type="domain" description="Isochorismatase-like" evidence="3">
    <location>
        <begin position="70"/>
        <end position="265"/>
    </location>
</feature>
<protein>
    <submittedName>
        <fullName evidence="4">Isochorismatase hydrolase</fullName>
    </submittedName>
</protein>
<evidence type="ECO:0000259" key="3">
    <source>
        <dbReference type="Pfam" id="PF00857"/>
    </source>
</evidence>
<dbReference type="GO" id="GO:0016787">
    <property type="term" value="F:hydrolase activity"/>
    <property type="evidence" value="ECO:0007669"/>
    <property type="project" value="UniProtKB-KW"/>
</dbReference>
<dbReference type="Pfam" id="PF00857">
    <property type="entry name" value="Isochorismatase"/>
    <property type="match status" value="1"/>
</dbReference>
<dbReference type="PANTHER" id="PTHR43540">
    <property type="entry name" value="PEROXYUREIDOACRYLATE/UREIDOACRYLATE AMIDOHYDROLASE-RELATED"/>
    <property type="match status" value="1"/>
</dbReference>
<accession>A0A165K186</accession>
<name>A0A165K186_EXIGL</name>
<dbReference type="AlphaFoldDB" id="A0A165K186"/>
<dbReference type="STRING" id="1314781.A0A165K186"/>
<dbReference type="InParanoid" id="A0A165K186"/>
<dbReference type="SUPFAM" id="SSF52499">
    <property type="entry name" value="Isochorismatase-like hydrolases"/>
    <property type="match status" value="1"/>
</dbReference>
<reference evidence="4 5" key="1">
    <citation type="journal article" date="2016" name="Mol. Biol. Evol.">
        <title>Comparative Genomics of Early-Diverging Mushroom-Forming Fungi Provides Insights into the Origins of Lignocellulose Decay Capabilities.</title>
        <authorList>
            <person name="Nagy L.G."/>
            <person name="Riley R."/>
            <person name="Tritt A."/>
            <person name="Adam C."/>
            <person name="Daum C."/>
            <person name="Floudas D."/>
            <person name="Sun H."/>
            <person name="Yadav J.S."/>
            <person name="Pangilinan J."/>
            <person name="Larsson K.H."/>
            <person name="Matsuura K."/>
            <person name="Barry K."/>
            <person name="Labutti K."/>
            <person name="Kuo R."/>
            <person name="Ohm R.A."/>
            <person name="Bhattacharya S.S."/>
            <person name="Shirouzu T."/>
            <person name="Yoshinaga Y."/>
            <person name="Martin F.M."/>
            <person name="Grigoriev I.V."/>
            <person name="Hibbett D.S."/>
        </authorList>
    </citation>
    <scope>NUCLEOTIDE SEQUENCE [LARGE SCALE GENOMIC DNA]</scope>
    <source>
        <strain evidence="4 5">HHB12029</strain>
    </source>
</reference>
<evidence type="ECO:0000313" key="5">
    <source>
        <dbReference type="Proteomes" id="UP000077266"/>
    </source>
</evidence>
<sequence>MAGRTRPKVDKTARWGGRADFWVEYPNGLVDVSETMLESPLPAAAPPKPQGLVDIPVEGDRVVRVDPKRTALVVIDMQNFFLHPDMRDHPTGLACVDPIIKTLPVLRQHGVHIIWLCTTPLHIAFHPFCSNWGISSAELETLPPSLKRGFSRTPNGGFGSELPNHLGKLLMRGEWNADLYEPLQAEYATGKRLGTDVWIHKNRISGLWGTGGPCEVYLKENGIRTLIFAGVNADQCVQGTLVDASFKGYNIIVLRDGIATSSPEGGLENVIYNAGSSGFITDSAKIVTTASQQ</sequence>
<keyword evidence="5" id="KW-1185">Reference proteome</keyword>
<evidence type="ECO:0000256" key="1">
    <source>
        <dbReference type="ARBA" id="ARBA00006336"/>
    </source>
</evidence>
<comment type="similarity">
    <text evidence="1">Belongs to the isochorismatase family.</text>
</comment>